<keyword evidence="5" id="KW-1185">Reference proteome</keyword>
<sequence length="319" mass="34021">MLKNIALFCLSFLTSRSAARTFTVVNACPFTIWPAIYTDLSVGTNIPDQPTGWEALALSSVRFTVPDDWKAGRIWGRRNCDFSVNPGPNSCATGGCNGGLLCDNMTGTGVPPVSVAEWTLQGDQNLDYYDVSLVDGSDLPMRIDNNVGCPIAQCAVDLGPNCPDPLKGPFDSTGFPLGCKSACFANLDGNQGDSPNCCTGQFNTALTCPSSGVAYYSYFKSNCPDAYAYAYDESSGTALWTCDSGLQADYLLTFCPSTPITASSSATVSATNSGNSTTSALLESSTFSANPTVISGAHKFTFNSIFIFLFFFSYYWAIY</sequence>
<feature type="chain" id="PRO_5013642200" evidence="3">
    <location>
        <begin position="20"/>
        <end position="319"/>
    </location>
</feature>
<keyword evidence="3" id="KW-0732">Signal</keyword>
<proteinExistence type="predicted"/>
<dbReference type="SUPFAM" id="SSF49870">
    <property type="entry name" value="Osmotin, thaumatin-like protein"/>
    <property type="match status" value="1"/>
</dbReference>
<evidence type="ECO:0000256" key="1">
    <source>
        <dbReference type="PIRSR" id="PIRSR002703-1"/>
    </source>
</evidence>
<dbReference type="SMART" id="SM00205">
    <property type="entry name" value="THN"/>
    <property type="match status" value="1"/>
</dbReference>
<dbReference type="InterPro" id="IPR037176">
    <property type="entry name" value="Osmotin/thaumatin-like_sf"/>
</dbReference>
<dbReference type="PANTHER" id="PTHR31048">
    <property type="entry name" value="OS03G0233200 PROTEIN"/>
    <property type="match status" value="1"/>
</dbReference>
<dbReference type="Gene3D" id="2.60.110.10">
    <property type="entry name" value="Thaumatin"/>
    <property type="match status" value="1"/>
</dbReference>
<protein>
    <submittedName>
        <fullName evidence="4">Thaumatin</fullName>
    </submittedName>
</protein>
<evidence type="ECO:0000313" key="5">
    <source>
        <dbReference type="Proteomes" id="UP000217199"/>
    </source>
</evidence>
<evidence type="ECO:0000313" key="4">
    <source>
        <dbReference type="EMBL" id="PAV18276.1"/>
    </source>
</evidence>
<dbReference type="STRING" id="2282107.A0A286UF93"/>
<dbReference type="PROSITE" id="PS51367">
    <property type="entry name" value="THAUMATIN_2"/>
    <property type="match status" value="1"/>
</dbReference>
<dbReference type="InterPro" id="IPR001938">
    <property type="entry name" value="Thaumatin"/>
</dbReference>
<dbReference type="PIRSF" id="PIRSF002703">
    <property type="entry name" value="Thaumatin"/>
    <property type="match status" value="1"/>
</dbReference>
<comment type="caution">
    <text evidence="4">The sequence shown here is derived from an EMBL/GenBank/DDBJ whole genome shotgun (WGS) entry which is preliminary data.</text>
</comment>
<feature type="disulfide bond" evidence="1">
    <location>
        <begin position="162"/>
        <end position="179"/>
    </location>
</feature>
<feature type="disulfide bond" evidence="1">
    <location>
        <begin position="149"/>
        <end position="242"/>
    </location>
</feature>
<feature type="disulfide bond" evidence="1">
    <location>
        <begin position="28"/>
        <end position="255"/>
    </location>
</feature>
<feature type="disulfide bond" evidence="1">
    <location>
        <begin position="96"/>
        <end position="102"/>
    </location>
</feature>
<keyword evidence="1" id="KW-1015">Disulfide bond</keyword>
<feature type="disulfide bond" evidence="1">
    <location>
        <begin position="154"/>
        <end position="223"/>
    </location>
</feature>
<evidence type="ECO:0000256" key="2">
    <source>
        <dbReference type="SAM" id="Phobius"/>
    </source>
</evidence>
<name>A0A286UF93_9AGAM</name>
<dbReference type="EMBL" id="NBII01000006">
    <property type="protein sequence ID" value="PAV18276.1"/>
    <property type="molecule type" value="Genomic_DNA"/>
</dbReference>
<feature type="signal peptide" evidence="3">
    <location>
        <begin position="1"/>
        <end position="19"/>
    </location>
</feature>
<dbReference type="Pfam" id="PF00314">
    <property type="entry name" value="Thaumatin"/>
    <property type="match status" value="1"/>
</dbReference>
<keyword evidence="2" id="KW-1133">Transmembrane helix</keyword>
<feature type="disulfide bond" evidence="1">
    <location>
        <begin position="80"/>
        <end position="91"/>
    </location>
</feature>
<gene>
    <name evidence="4" type="ORF">PNOK_0676200</name>
</gene>
<evidence type="ECO:0000256" key="3">
    <source>
        <dbReference type="SAM" id="SignalP"/>
    </source>
</evidence>
<dbReference type="PRINTS" id="PR00347">
    <property type="entry name" value="THAUMATIN"/>
</dbReference>
<feature type="transmembrane region" description="Helical" evidence="2">
    <location>
        <begin position="300"/>
        <end position="318"/>
    </location>
</feature>
<dbReference type="AlphaFoldDB" id="A0A286UF93"/>
<keyword evidence="2" id="KW-0812">Transmembrane</keyword>
<accession>A0A286UF93</accession>
<dbReference type="Proteomes" id="UP000217199">
    <property type="component" value="Unassembled WGS sequence"/>
</dbReference>
<reference evidence="4 5" key="1">
    <citation type="journal article" date="2017" name="Mol. Ecol.">
        <title>Comparative and population genomic landscape of Phellinus noxius: A hypervariable fungus causing root rot in trees.</title>
        <authorList>
            <person name="Chung C.L."/>
            <person name="Lee T.J."/>
            <person name="Akiba M."/>
            <person name="Lee H.H."/>
            <person name="Kuo T.H."/>
            <person name="Liu D."/>
            <person name="Ke H.M."/>
            <person name="Yokoi T."/>
            <person name="Roa M.B."/>
            <person name="Lu M.J."/>
            <person name="Chang Y.Y."/>
            <person name="Ann P.J."/>
            <person name="Tsai J.N."/>
            <person name="Chen C.Y."/>
            <person name="Tzean S.S."/>
            <person name="Ota Y."/>
            <person name="Hattori T."/>
            <person name="Sahashi N."/>
            <person name="Liou R.F."/>
            <person name="Kikuchi T."/>
            <person name="Tsai I.J."/>
        </authorList>
    </citation>
    <scope>NUCLEOTIDE SEQUENCE [LARGE SCALE GENOMIC DNA]</scope>
    <source>
        <strain evidence="4 5">FFPRI411160</strain>
    </source>
</reference>
<dbReference type="InParanoid" id="A0A286UF93"/>
<feature type="disulfide bond" evidence="1">
    <location>
        <begin position="183"/>
        <end position="197"/>
    </location>
</feature>
<feature type="disulfide bond" evidence="1">
    <location>
        <begin position="198"/>
        <end position="208"/>
    </location>
</feature>
<keyword evidence="2" id="KW-0472">Membrane</keyword>
<dbReference type="OrthoDB" id="430315at2759"/>
<organism evidence="4 5">
    <name type="scientific">Pyrrhoderma noxium</name>
    <dbReference type="NCBI Taxonomy" id="2282107"/>
    <lineage>
        <taxon>Eukaryota</taxon>
        <taxon>Fungi</taxon>
        <taxon>Dikarya</taxon>
        <taxon>Basidiomycota</taxon>
        <taxon>Agaricomycotina</taxon>
        <taxon>Agaricomycetes</taxon>
        <taxon>Hymenochaetales</taxon>
        <taxon>Hymenochaetaceae</taxon>
        <taxon>Pyrrhoderma</taxon>
    </lineage>
</organism>